<dbReference type="InterPro" id="IPR053224">
    <property type="entry name" value="Sensory_adhesion_molecule"/>
</dbReference>
<dbReference type="GO" id="GO:0005783">
    <property type="term" value="C:endoplasmic reticulum"/>
    <property type="evidence" value="ECO:0007669"/>
    <property type="project" value="TreeGrafter"/>
</dbReference>
<dbReference type="PANTHER" id="PTHR31460">
    <property type="match status" value="1"/>
</dbReference>
<keyword evidence="1" id="KW-0812">Transmembrane</keyword>
<reference evidence="2" key="1">
    <citation type="submission" date="2020-07" db="EMBL/GenBank/DDBJ databases">
        <authorList>
            <person name="Lin J."/>
        </authorList>
    </citation>
    <scope>NUCLEOTIDE SEQUENCE</scope>
</reference>
<protein>
    <submittedName>
        <fullName evidence="2">Uncharacterized protein</fullName>
    </submittedName>
</protein>
<proteinExistence type="predicted"/>
<evidence type="ECO:0000256" key="1">
    <source>
        <dbReference type="SAM" id="Phobius"/>
    </source>
</evidence>
<organism evidence="2">
    <name type="scientific">Ananas comosus var. bracteatus</name>
    <name type="common">red pineapple</name>
    <dbReference type="NCBI Taxonomy" id="296719"/>
    <lineage>
        <taxon>Eukaryota</taxon>
        <taxon>Viridiplantae</taxon>
        <taxon>Streptophyta</taxon>
        <taxon>Embryophyta</taxon>
        <taxon>Tracheophyta</taxon>
        <taxon>Spermatophyta</taxon>
        <taxon>Magnoliopsida</taxon>
        <taxon>Liliopsida</taxon>
        <taxon>Poales</taxon>
        <taxon>Bromeliaceae</taxon>
        <taxon>Bromelioideae</taxon>
        <taxon>Ananas</taxon>
    </lineage>
</organism>
<gene>
    <name evidence="2" type="ORF">CB5_LOCUS16436</name>
</gene>
<accession>A0A6V7PR03</accession>
<dbReference type="EMBL" id="LR862151">
    <property type="protein sequence ID" value="CAD1833225.1"/>
    <property type="molecule type" value="Genomic_DNA"/>
</dbReference>
<evidence type="ECO:0000313" key="2">
    <source>
        <dbReference type="EMBL" id="CAD1833225.1"/>
    </source>
</evidence>
<dbReference type="PANTHER" id="PTHR31460:SF0">
    <property type="entry name" value="CALCIUM-DEPENDENT PHOSPHOTRIESTERASE SUPERFAMILY PROTEIN-RELATED"/>
    <property type="match status" value="1"/>
</dbReference>
<sequence>MADCCCCRRSDGGGRTGASAATATAAGRRSRACPALLIVASAVAVALIASLELSPAVAYRSRGWLRECAKWDAPARRFLVSTFFGSGVAEIAVDGAAAPEEREVVAETDVAGNASVGIAVDRARRRLLVVFADVLGLRHGAVAAYDLESWARHFLTRLSGPGDGDAFADDVAVDEEGTAYVTDAKANKIWKVGVDGELLSIIRNETFVQRKGWYHNLVGLNGIVYHPNGYLLVIHTSGGHLFKVNPRTEEVSLVKVEGSLRRGDGLELISPTKLAIAGTPSRVAESSDDWETAKVTGRYIGPMHRIATSATVKDGKVYLNHIIGYGITKRTHLIAEGIFSPLVVN</sequence>
<feature type="transmembrane region" description="Helical" evidence="1">
    <location>
        <begin position="32"/>
        <end position="51"/>
    </location>
</feature>
<dbReference type="AlphaFoldDB" id="A0A6V7PR03"/>
<name>A0A6V7PR03_ANACO</name>
<keyword evidence="1" id="KW-1133">Transmembrane helix</keyword>
<dbReference type="InterPro" id="IPR011042">
    <property type="entry name" value="6-blade_b-propeller_TolB-like"/>
</dbReference>
<dbReference type="SUPFAM" id="SSF63829">
    <property type="entry name" value="Calcium-dependent phosphotriesterase"/>
    <property type="match status" value="1"/>
</dbReference>
<keyword evidence="1" id="KW-0472">Membrane</keyword>
<dbReference type="Gene3D" id="2.120.10.30">
    <property type="entry name" value="TolB, C-terminal domain"/>
    <property type="match status" value="1"/>
</dbReference>